<proteinExistence type="predicted"/>
<dbReference type="EMBL" id="JAQQFR010000016">
    <property type="protein sequence ID" value="MFL9880859.1"/>
    <property type="molecule type" value="Genomic_DNA"/>
</dbReference>
<gene>
    <name evidence="1" type="ORF">PQR63_20845</name>
</gene>
<accession>A0ABW8ZFZ1</accession>
<name>A0ABW8ZFZ1_9BURK</name>
<dbReference type="Proteomes" id="UP001629214">
    <property type="component" value="Unassembled WGS sequence"/>
</dbReference>
<organism evidence="1 2">
    <name type="scientific">Herbaspirillum rhizosphaerae</name>
    <dbReference type="NCBI Taxonomy" id="346179"/>
    <lineage>
        <taxon>Bacteria</taxon>
        <taxon>Pseudomonadati</taxon>
        <taxon>Pseudomonadota</taxon>
        <taxon>Betaproteobacteria</taxon>
        <taxon>Burkholderiales</taxon>
        <taxon>Oxalobacteraceae</taxon>
        <taxon>Herbaspirillum</taxon>
    </lineage>
</organism>
<evidence type="ECO:0000313" key="1">
    <source>
        <dbReference type="EMBL" id="MFL9880859.1"/>
    </source>
</evidence>
<evidence type="ECO:0000313" key="2">
    <source>
        <dbReference type="Proteomes" id="UP001629214"/>
    </source>
</evidence>
<protein>
    <submittedName>
        <fullName evidence="1">Uncharacterized protein</fullName>
    </submittedName>
</protein>
<comment type="caution">
    <text evidence="1">The sequence shown here is derived from an EMBL/GenBank/DDBJ whole genome shotgun (WGS) entry which is preliminary data.</text>
</comment>
<keyword evidence="2" id="KW-1185">Reference proteome</keyword>
<reference evidence="1 2" key="1">
    <citation type="journal article" date="2024" name="Chem. Sci.">
        <title>Discovery of megapolipeptins by genome mining of a Burkholderiales bacteria collection.</title>
        <authorList>
            <person name="Paulo B.S."/>
            <person name="Recchia M.J.J."/>
            <person name="Lee S."/>
            <person name="Fergusson C.H."/>
            <person name="Romanowski S.B."/>
            <person name="Hernandez A."/>
            <person name="Krull N."/>
            <person name="Liu D.Y."/>
            <person name="Cavanagh H."/>
            <person name="Bos A."/>
            <person name="Gray C.A."/>
            <person name="Murphy B.T."/>
            <person name="Linington R.G."/>
            <person name="Eustaquio A.S."/>
        </authorList>
    </citation>
    <scope>NUCLEOTIDE SEQUENCE [LARGE SCALE GENOMIC DNA]</scope>
    <source>
        <strain evidence="1 2">RL21-008-BIB-B</strain>
    </source>
</reference>
<dbReference type="RefSeq" id="WP_408169863.1">
    <property type="nucleotide sequence ID" value="NZ_JAQQFR010000016.1"/>
</dbReference>
<sequence length="50" mass="5659">MKKYFATLYRKLVDYLNDSSALTTGSHRGEPHCCGMYSGLSNMDQTHDKS</sequence>